<dbReference type="Proteomes" id="UP001156694">
    <property type="component" value="Unassembled WGS sequence"/>
</dbReference>
<evidence type="ECO:0000313" key="1">
    <source>
        <dbReference type="EMBL" id="GLQ34560.1"/>
    </source>
</evidence>
<name>A0ABQ5VT96_9RHOB</name>
<protein>
    <submittedName>
        <fullName evidence="1">Uncharacterized protein</fullName>
    </submittedName>
</protein>
<comment type="caution">
    <text evidence="1">The sequence shown here is derived from an EMBL/GenBank/DDBJ whole genome shotgun (WGS) entry which is preliminary data.</text>
</comment>
<dbReference type="RefSeq" id="WP_284376386.1">
    <property type="nucleotide sequence ID" value="NZ_BSNN01000002.1"/>
</dbReference>
<proteinExistence type="predicted"/>
<reference evidence="2" key="1">
    <citation type="journal article" date="2019" name="Int. J. Syst. Evol. Microbiol.">
        <title>The Global Catalogue of Microorganisms (GCM) 10K type strain sequencing project: providing services to taxonomists for standard genome sequencing and annotation.</title>
        <authorList>
            <consortium name="The Broad Institute Genomics Platform"/>
            <consortium name="The Broad Institute Genome Sequencing Center for Infectious Disease"/>
            <person name="Wu L."/>
            <person name="Ma J."/>
        </authorList>
    </citation>
    <scope>NUCLEOTIDE SEQUENCE [LARGE SCALE GENOMIC DNA]</scope>
    <source>
        <strain evidence="2">NBRC 110140</strain>
    </source>
</reference>
<dbReference type="EMBL" id="BSNN01000002">
    <property type="protein sequence ID" value="GLQ34560.1"/>
    <property type="molecule type" value="Genomic_DNA"/>
</dbReference>
<evidence type="ECO:0000313" key="2">
    <source>
        <dbReference type="Proteomes" id="UP001156694"/>
    </source>
</evidence>
<sequence length="75" mass="8388">MSKHKWIVSVVQHLSNYAAEEKLENWQEILECAKAELLHISPSATQEPIITTSEGAVDYDELAPLAALDKDSMIH</sequence>
<keyword evidence="2" id="KW-1185">Reference proteome</keyword>
<accession>A0ABQ5VT96</accession>
<gene>
    <name evidence="1" type="ORF">GCM10007939_08430</name>
</gene>
<organism evidence="1 2">
    <name type="scientific">Amylibacter marinus</name>
    <dbReference type="NCBI Taxonomy" id="1475483"/>
    <lineage>
        <taxon>Bacteria</taxon>
        <taxon>Pseudomonadati</taxon>
        <taxon>Pseudomonadota</taxon>
        <taxon>Alphaproteobacteria</taxon>
        <taxon>Rhodobacterales</taxon>
        <taxon>Paracoccaceae</taxon>
        <taxon>Amylibacter</taxon>
    </lineage>
</organism>